<dbReference type="PANTHER" id="PTHR33640:SF34">
    <property type="entry name" value="PROTEIN, PUTATIVE-RELATED"/>
    <property type="match status" value="1"/>
</dbReference>
<keyword evidence="2" id="KW-0472">Membrane</keyword>
<feature type="transmembrane region" description="Helical" evidence="2">
    <location>
        <begin position="28"/>
        <end position="47"/>
    </location>
</feature>
<evidence type="ECO:0000256" key="1">
    <source>
        <dbReference type="SAM" id="MobiDB-lite"/>
    </source>
</evidence>
<comment type="caution">
    <text evidence="3">The sequence shown here is derived from an EMBL/GenBank/DDBJ whole genome shotgun (WGS) entry which is preliminary data.</text>
</comment>
<sequence length="299" mass="34250">MASFEFDNVKAEKEDALWRYNMEKKLKIELRLIGFLLALFLFSWSWFPTFIPGTLEVAGDFRRRLVSAFNEPLFTFVLVNFIIVVVYILSGGKHTQKQTTSADIYDEYVGSYRRSILRSTVATAVPAAEESMVDKQIVHVENAVPPVSLVKQLEATVETVRETKTSLSPVEQPTTTKTTTENRTVPTKTKPAVSSTEVREKEYRRSQPTVSESVNQRAPIEFRRSETSICEGGGGEMVVSSIEPRRKSMEEMSDEEFQRIIDSFIAERRKTLSQENTRTKEKCMPILVKHEINYNIIRF</sequence>
<name>A0ABR0PZV9_GOSAR</name>
<evidence type="ECO:0008006" key="5">
    <source>
        <dbReference type="Google" id="ProtNLM"/>
    </source>
</evidence>
<feature type="compositionally biased region" description="Low complexity" evidence="1">
    <location>
        <begin position="174"/>
        <end position="190"/>
    </location>
</feature>
<protein>
    <recommendedName>
        <fullName evidence="5">CYP722 protein</fullName>
    </recommendedName>
</protein>
<organism evidence="3 4">
    <name type="scientific">Gossypium arboreum</name>
    <name type="common">Tree cotton</name>
    <name type="synonym">Gossypium nanking</name>
    <dbReference type="NCBI Taxonomy" id="29729"/>
    <lineage>
        <taxon>Eukaryota</taxon>
        <taxon>Viridiplantae</taxon>
        <taxon>Streptophyta</taxon>
        <taxon>Embryophyta</taxon>
        <taxon>Tracheophyta</taxon>
        <taxon>Spermatophyta</taxon>
        <taxon>Magnoliopsida</taxon>
        <taxon>eudicotyledons</taxon>
        <taxon>Gunneridae</taxon>
        <taxon>Pentapetalae</taxon>
        <taxon>rosids</taxon>
        <taxon>malvids</taxon>
        <taxon>Malvales</taxon>
        <taxon>Malvaceae</taxon>
        <taxon>Malvoideae</taxon>
        <taxon>Gossypium</taxon>
    </lineage>
</organism>
<evidence type="ECO:0000313" key="3">
    <source>
        <dbReference type="EMBL" id="KAK5832482.1"/>
    </source>
</evidence>
<proteinExistence type="predicted"/>
<keyword evidence="2" id="KW-1133">Transmembrane helix</keyword>
<dbReference type="EMBL" id="JARKNE010000005">
    <property type="protein sequence ID" value="KAK5832482.1"/>
    <property type="molecule type" value="Genomic_DNA"/>
</dbReference>
<feature type="region of interest" description="Disordered" evidence="1">
    <location>
        <begin position="162"/>
        <end position="215"/>
    </location>
</feature>
<dbReference type="PANTHER" id="PTHR33640">
    <property type="entry name" value="TRANSMEMBRANE PROTEIN"/>
    <property type="match status" value="1"/>
</dbReference>
<gene>
    <name evidence="3" type="ORF">PVK06_016284</name>
</gene>
<evidence type="ECO:0000256" key="2">
    <source>
        <dbReference type="SAM" id="Phobius"/>
    </source>
</evidence>
<reference evidence="3 4" key="1">
    <citation type="submission" date="2023-03" db="EMBL/GenBank/DDBJ databases">
        <title>WGS of Gossypium arboreum.</title>
        <authorList>
            <person name="Yu D."/>
        </authorList>
    </citation>
    <scope>NUCLEOTIDE SEQUENCE [LARGE SCALE GENOMIC DNA]</scope>
    <source>
        <tissue evidence="3">Leaf</tissue>
    </source>
</reference>
<dbReference type="Proteomes" id="UP001358586">
    <property type="component" value="Chromosome 5"/>
</dbReference>
<keyword evidence="2" id="KW-0812">Transmembrane</keyword>
<evidence type="ECO:0000313" key="4">
    <source>
        <dbReference type="Proteomes" id="UP001358586"/>
    </source>
</evidence>
<feature type="transmembrane region" description="Helical" evidence="2">
    <location>
        <begin position="73"/>
        <end position="90"/>
    </location>
</feature>
<feature type="compositionally biased region" description="Polar residues" evidence="1">
    <location>
        <begin position="206"/>
        <end position="215"/>
    </location>
</feature>
<keyword evidence="4" id="KW-1185">Reference proteome</keyword>
<accession>A0ABR0PZV9</accession>